<dbReference type="Pfam" id="PF13871">
    <property type="entry name" value="Helicase_C_4"/>
    <property type="match status" value="1"/>
</dbReference>
<feature type="domain" description="Strawberry notch helicase C" evidence="1">
    <location>
        <begin position="1"/>
        <end position="88"/>
    </location>
</feature>
<dbReference type="EMBL" id="GL732647">
    <property type="protein sequence ID" value="EFX68863.1"/>
    <property type="molecule type" value="Genomic_DNA"/>
</dbReference>
<dbReference type="eggNOG" id="KOG1513">
    <property type="taxonomic scope" value="Eukaryota"/>
</dbReference>
<dbReference type="InterPro" id="IPR026937">
    <property type="entry name" value="SBNO_Helicase_C_dom"/>
</dbReference>
<accession>E9HHD1</accession>
<dbReference type="PANTHER" id="PTHR12706:SF30">
    <property type="entry name" value="PROTEIN STRAWBERRY NOTCH-RELATED"/>
    <property type="match status" value="1"/>
</dbReference>
<evidence type="ECO:0000259" key="1">
    <source>
        <dbReference type="Pfam" id="PF13871"/>
    </source>
</evidence>
<dbReference type="KEGG" id="dpx:DAPPUDRAFT_329697"/>
<dbReference type="AlphaFoldDB" id="E9HHD1"/>
<sequence length="150" mass="16500">MRGHKNVAIVPEDCSSGISLQADSRVNNQRTRVYITLELPSSVEVAIQQFCSTHRCNQVCNPEYILLYSNLTGEEKFASNNARRLTSFALRSVSTFQAVLDHNNGSNPIVPPPSDNLGKFFSDVKTVLVGAGLMAIDDTNTLKLQRKTSV</sequence>
<dbReference type="InterPro" id="IPR026741">
    <property type="entry name" value="SNO"/>
</dbReference>
<name>E9HHD1_DAPPU</name>
<evidence type="ECO:0000313" key="2">
    <source>
        <dbReference type="EMBL" id="EFX68863.1"/>
    </source>
</evidence>
<dbReference type="OrthoDB" id="421838at2759"/>
<dbReference type="PhylomeDB" id="E9HHD1"/>
<proteinExistence type="predicted"/>
<dbReference type="STRING" id="6669.E9HHD1"/>
<dbReference type="InParanoid" id="E9HHD1"/>
<gene>
    <name evidence="2" type="ORF">DAPPUDRAFT_329697</name>
</gene>
<keyword evidence="3" id="KW-1185">Reference proteome</keyword>
<evidence type="ECO:0000313" key="3">
    <source>
        <dbReference type="Proteomes" id="UP000000305"/>
    </source>
</evidence>
<protein>
    <recommendedName>
        <fullName evidence="1">Strawberry notch helicase C domain-containing protein</fullName>
    </recommendedName>
</protein>
<dbReference type="Proteomes" id="UP000000305">
    <property type="component" value="Unassembled WGS sequence"/>
</dbReference>
<dbReference type="GO" id="GO:0006355">
    <property type="term" value="P:regulation of DNA-templated transcription"/>
    <property type="evidence" value="ECO:0007669"/>
    <property type="project" value="InterPro"/>
</dbReference>
<organism evidence="2 3">
    <name type="scientific">Daphnia pulex</name>
    <name type="common">Water flea</name>
    <dbReference type="NCBI Taxonomy" id="6669"/>
    <lineage>
        <taxon>Eukaryota</taxon>
        <taxon>Metazoa</taxon>
        <taxon>Ecdysozoa</taxon>
        <taxon>Arthropoda</taxon>
        <taxon>Crustacea</taxon>
        <taxon>Branchiopoda</taxon>
        <taxon>Diplostraca</taxon>
        <taxon>Cladocera</taxon>
        <taxon>Anomopoda</taxon>
        <taxon>Daphniidae</taxon>
        <taxon>Daphnia</taxon>
    </lineage>
</organism>
<dbReference type="PANTHER" id="PTHR12706">
    <property type="entry name" value="STRAWBERRY NOTCH-RELATED"/>
    <property type="match status" value="1"/>
</dbReference>
<dbReference type="HOGENOM" id="CLU_1742398_0_0_1"/>
<reference evidence="2 3" key="1">
    <citation type="journal article" date="2011" name="Science">
        <title>The ecoresponsive genome of Daphnia pulex.</title>
        <authorList>
            <person name="Colbourne J.K."/>
            <person name="Pfrender M.E."/>
            <person name="Gilbert D."/>
            <person name="Thomas W.K."/>
            <person name="Tucker A."/>
            <person name="Oakley T.H."/>
            <person name="Tokishita S."/>
            <person name="Aerts A."/>
            <person name="Arnold G.J."/>
            <person name="Basu M.K."/>
            <person name="Bauer D.J."/>
            <person name="Caceres C.E."/>
            <person name="Carmel L."/>
            <person name="Casola C."/>
            <person name="Choi J.H."/>
            <person name="Detter J.C."/>
            <person name="Dong Q."/>
            <person name="Dusheyko S."/>
            <person name="Eads B.D."/>
            <person name="Frohlich T."/>
            <person name="Geiler-Samerotte K.A."/>
            <person name="Gerlach D."/>
            <person name="Hatcher P."/>
            <person name="Jogdeo S."/>
            <person name="Krijgsveld J."/>
            <person name="Kriventseva E.V."/>
            <person name="Kultz D."/>
            <person name="Laforsch C."/>
            <person name="Lindquist E."/>
            <person name="Lopez J."/>
            <person name="Manak J.R."/>
            <person name="Muller J."/>
            <person name="Pangilinan J."/>
            <person name="Patwardhan R.P."/>
            <person name="Pitluck S."/>
            <person name="Pritham E.J."/>
            <person name="Rechtsteiner A."/>
            <person name="Rho M."/>
            <person name="Rogozin I.B."/>
            <person name="Sakarya O."/>
            <person name="Salamov A."/>
            <person name="Schaack S."/>
            <person name="Shapiro H."/>
            <person name="Shiga Y."/>
            <person name="Skalitzky C."/>
            <person name="Smith Z."/>
            <person name="Souvorov A."/>
            <person name="Sung W."/>
            <person name="Tang Z."/>
            <person name="Tsuchiya D."/>
            <person name="Tu H."/>
            <person name="Vos H."/>
            <person name="Wang M."/>
            <person name="Wolf Y.I."/>
            <person name="Yamagata H."/>
            <person name="Yamada T."/>
            <person name="Ye Y."/>
            <person name="Shaw J.R."/>
            <person name="Andrews J."/>
            <person name="Crease T.J."/>
            <person name="Tang H."/>
            <person name="Lucas S.M."/>
            <person name="Robertson H.M."/>
            <person name="Bork P."/>
            <person name="Koonin E.V."/>
            <person name="Zdobnov E.M."/>
            <person name="Grigoriev I.V."/>
            <person name="Lynch M."/>
            <person name="Boore J.L."/>
        </authorList>
    </citation>
    <scope>NUCLEOTIDE SEQUENCE [LARGE SCALE GENOMIC DNA]</scope>
</reference>